<dbReference type="AlphaFoldDB" id="A0A0U2Z5D7"/>
<dbReference type="PANTHER" id="PTHR39594">
    <property type="entry name" value="PROTEIN YCHQ"/>
    <property type="match status" value="1"/>
</dbReference>
<feature type="transmembrane region" description="Helical" evidence="1">
    <location>
        <begin position="6"/>
        <end position="26"/>
    </location>
</feature>
<sequence length="125" mass="14244">MYAMVKHLHLTVISISLALFILRFFWTMRGSAMLQKKWVKVVPHAVDTLLLITAVWLCVLIAQYPFVHAWVTEKLFAVLLYILMGLVALKLGRTVFIRWVGFVGALAWLVFAAKVAIMKQPLLFG</sequence>
<accession>A0A0U2Z5D7</accession>
<dbReference type="Pfam" id="PF04247">
    <property type="entry name" value="SirB"/>
    <property type="match status" value="1"/>
</dbReference>
<reference evidence="2 3" key="1">
    <citation type="submission" date="2015-12" db="EMBL/GenBank/DDBJ databases">
        <title>Complete genome of Lacimicrobium alkaliphilum KCTC 32984.</title>
        <authorList>
            <person name="Kim S.-G."/>
            <person name="Lee Y.-J."/>
        </authorList>
    </citation>
    <scope>NUCLEOTIDE SEQUENCE [LARGE SCALE GENOMIC DNA]</scope>
    <source>
        <strain evidence="2 3">YelD216</strain>
    </source>
</reference>
<proteinExistence type="predicted"/>
<dbReference type="PANTHER" id="PTHR39594:SF1">
    <property type="entry name" value="PROTEIN YCHQ"/>
    <property type="match status" value="1"/>
</dbReference>
<protein>
    <submittedName>
        <fullName evidence="2">Invasion protein</fullName>
    </submittedName>
</protein>
<feature type="transmembrane region" description="Helical" evidence="1">
    <location>
        <begin position="96"/>
        <end position="117"/>
    </location>
</feature>
<dbReference type="Proteomes" id="UP000068447">
    <property type="component" value="Chromosome"/>
</dbReference>
<keyword evidence="1" id="KW-1133">Transmembrane helix</keyword>
<evidence type="ECO:0000256" key="1">
    <source>
        <dbReference type="SAM" id="Phobius"/>
    </source>
</evidence>
<evidence type="ECO:0000313" key="2">
    <source>
        <dbReference type="EMBL" id="ALS98131.1"/>
    </source>
</evidence>
<keyword evidence="3" id="KW-1185">Reference proteome</keyword>
<feature type="transmembrane region" description="Helical" evidence="1">
    <location>
        <begin position="38"/>
        <end position="62"/>
    </location>
</feature>
<dbReference type="PIRSF" id="PIRSF005610">
    <property type="entry name" value="SirB"/>
    <property type="match status" value="1"/>
</dbReference>
<dbReference type="STRING" id="1526571.AT746_07550"/>
<name>A0A0U2Z5D7_9ALTE</name>
<dbReference type="EMBL" id="CP013650">
    <property type="protein sequence ID" value="ALS98131.1"/>
    <property type="molecule type" value="Genomic_DNA"/>
</dbReference>
<keyword evidence="1" id="KW-0812">Transmembrane</keyword>
<dbReference type="OrthoDB" id="5588650at2"/>
<dbReference type="InterPro" id="IPR007360">
    <property type="entry name" value="SirB"/>
</dbReference>
<evidence type="ECO:0000313" key="3">
    <source>
        <dbReference type="Proteomes" id="UP000068447"/>
    </source>
</evidence>
<dbReference type="KEGG" id="lal:AT746_07550"/>
<feature type="transmembrane region" description="Helical" evidence="1">
    <location>
        <begin position="68"/>
        <end position="89"/>
    </location>
</feature>
<gene>
    <name evidence="2" type="ORF">AT746_07550</name>
</gene>
<dbReference type="GO" id="GO:0005886">
    <property type="term" value="C:plasma membrane"/>
    <property type="evidence" value="ECO:0007669"/>
    <property type="project" value="TreeGrafter"/>
</dbReference>
<keyword evidence="1" id="KW-0472">Membrane</keyword>
<organism evidence="2 3">
    <name type="scientific">Lacimicrobium alkaliphilum</name>
    <dbReference type="NCBI Taxonomy" id="1526571"/>
    <lineage>
        <taxon>Bacteria</taxon>
        <taxon>Pseudomonadati</taxon>
        <taxon>Pseudomonadota</taxon>
        <taxon>Gammaproteobacteria</taxon>
        <taxon>Alteromonadales</taxon>
        <taxon>Alteromonadaceae</taxon>
        <taxon>Lacimicrobium</taxon>
    </lineage>
</organism>
<dbReference type="RefSeq" id="WP_062478600.1">
    <property type="nucleotide sequence ID" value="NZ_CP013650.1"/>
</dbReference>